<dbReference type="PANTHER" id="PTHR46087">
    <property type="entry name" value="PUTATIVE, EXPRESSED-RELATED"/>
    <property type="match status" value="1"/>
</dbReference>
<comment type="caution">
    <text evidence="1">The sequence shown here is derived from an EMBL/GenBank/DDBJ whole genome shotgun (WGS) entry which is preliminary data.</text>
</comment>
<gene>
    <name evidence="1" type="ORF">GIB67_036735</name>
</gene>
<protein>
    <submittedName>
        <fullName evidence="1">Uncharacterized protein</fullName>
    </submittedName>
</protein>
<accession>A0A7J7LWI6</accession>
<evidence type="ECO:0000313" key="1">
    <source>
        <dbReference type="EMBL" id="KAF6147016.1"/>
    </source>
</evidence>
<evidence type="ECO:0000313" key="2">
    <source>
        <dbReference type="Proteomes" id="UP000541444"/>
    </source>
</evidence>
<dbReference type="EMBL" id="JACGCM010001948">
    <property type="protein sequence ID" value="KAF6147016.1"/>
    <property type="molecule type" value="Genomic_DNA"/>
</dbReference>
<reference evidence="1 2" key="1">
    <citation type="journal article" date="2020" name="IScience">
        <title>Genome Sequencing of the Endangered Kingdonia uniflora (Circaeasteraceae, Ranunculales) Reveals Potential Mechanisms of Evolutionary Specialization.</title>
        <authorList>
            <person name="Sun Y."/>
            <person name="Deng T."/>
            <person name="Zhang A."/>
            <person name="Moore M.J."/>
            <person name="Landis J.B."/>
            <person name="Lin N."/>
            <person name="Zhang H."/>
            <person name="Zhang X."/>
            <person name="Huang J."/>
            <person name="Zhang X."/>
            <person name="Sun H."/>
            <person name="Wang H."/>
        </authorList>
    </citation>
    <scope>NUCLEOTIDE SEQUENCE [LARGE SCALE GENOMIC DNA]</scope>
    <source>
        <strain evidence="1">TB1705</strain>
        <tissue evidence="1">Leaf</tissue>
    </source>
</reference>
<keyword evidence="2" id="KW-1185">Reference proteome</keyword>
<sequence>MKHLRKCTQYLVETSSNEDVSINSNTDLHSALEDYLAELSNKVGDAGPILDMMAMVLENIPTTAILVRATILSVYRTAQLISTVPNISYYKKAFPEAQFYQLILEMAHPDPEIRVGGHRIFSVVLMPSLDCSWSDPNRKASVALWGFYSSATASQKSRRSIFVYSGGECQTDVMDEGMNEERNQNMDMGVLNNIVCPFHSFKLSSPYVVIDGKKEVILLG</sequence>
<proteinExistence type="predicted"/>
<dbReference type="Proteomes" id="UP000541444">
    <property type="component" value="Unassembled WGS sequence"/>
</dbReference>
<dbReference type="AlphaFoldDB" id="A0A7J7LWI6"/>
<name>A0A7J7LWI6_9MAGN</name>
<organism evidence="1 2">
    <name type="scientific">Kingdonia uniflora</name>
    <dbReference type="NCBI Taxonomy" id="39325"/>
    <lineage>
        <taxon>Eukaryota</taxon>
        <taxon>Viridiplantae</taxon>
        <taxon>Streptophyta</taxon>
        <taxon>Embryophyta</taxon>
        <taxon>Tracheophyta</taxon>
        <taxon>Spermatophyta</taxon>
        <taxon>Magnoliopsida</taxon>
        <taxon>Ranunculales</taxon>
        <taxon>Circaeasteraceae</taxon>
        <taxon>Kingdonia</taxon>
    </lineage>
</organism>
<dbReference type="InterPro" id="IPR055296">
    <property type="entry name" value="SRL2-like"/>
</dbReference>
<dbReference type="PANTHER" id="PTHR46087:SF1">
    <property type="entry name" value="ARM REPEAT SUPERFAMILY PROTEIN"/>
    <property type="match status" value="1"/>
</dbReference>
<dbReference type="OrthoDB" id="19232at2759"/>